<dbReference type="EMBL" id="JAHLFG010000037">
    <property type="protein sequence ID" value="MBU3826540.1"/>
    <property type="molecule type" value="Genomic_DNA"/>
</dbReference>
<sequence length="360" mass="39618">MGDKAVADFYNADKLSAIAAISEAQKLAFAPLLFQCTRCLLDLGVLDALDKAGKDGLSLNELAHKLELSTYAVGVMLDMGLSGHLLYEKQGRFYLAKVGYFLLHDEMTRVNFNFTADVCYAAASHLKEALVSGKPAGLQVFAPWETIYPYLSKLPSPARESWFAFDHFYSDAAFKAVLPLIFASGKVNTLFDVGGNTGRFAAQCLQYDAKVKVKILDLPEQIALVEHSDLAAQFADRLSFAPLNVLTPDPFPQGADVWWMSQFLDCFAPEQIVHILTKIKVAAKAHSRIFILELCADAQRFEAASYSLNATSLYFTCLANGNSRFYRLQTLKDLIARAGLTVVATHNDIGRGHTLLEVAL</sequence>
<dbReference type="Gene3D" id="1.10.10.10">
    <property type="entry name" value="Winged helix-like DNA-binding domain superfamily/Winged helix DNA-binding domain"/>
    <property type="match status" value="1"/>
</dbReference>
<keyword evidence="3" id="KW-0949">S-adenosyl-L-methionine</keyword>
<reference evidence="6" key="2">
    <citation type="submission" date="2021-04" db="EMBL/GenBank/DDBJ databases">
        <authorList>
            <person name="Gilroy R."/>
        </authorList>
    </citation>
    <scope>NUCLEOTIDE SEQUENCE</scope>
    <source>
        <strain evidence="6">687</strain>
    </source>
</reference>
<dbReference type="SUPFAM" id="SSF53335">
    <property type="entry name" value="S-adenosyl-L-methionine-dependent methyltransferases"/>
    <property type="match status" value="1"/>
</dbReference>
<dbReference type="Pfam" id="PF21212">
    <property type="entry name" value="Dimerisation2-like_dom"/>
    <property type="match status" value="1"/>
</dbReference>
<evidence type="ECO:0000259" key="5">
    <source>
        <dbReference type="Pfam" id="PF21212"/>
    </source>
</evidence>
<name>A0A9E2KM21_9GAMM</name>
<protein>
    <submittedName>
        <fullName evidence="6">SAM-dependent methyltransferase</fullName>
    </submittedName>
</protein>
<evidence type="ECO:0000313" key="7">
    <source>
        <dbReference type="Proteomes" id="UP000824150"/>
    </source>
</evidence>
<dbReference type="InterPro" id="IPR036390">
    <property type="entry name" value="WH_DNA-bd_sf"/>
</dbReference>
<keyword evidence="1 6" id="KW-0489">Methyltransferase</keyword>
<dbReference type="InterPro" id="IPR029063">
    <property type="entry name" value="SAM-dependent_MTases_sf"/>
</dbReference>
<dbReference type="Pfam" id="PF00891">
    <property type="entry name" value="Methyltransf_2"/>
    <property type="match status" value="1"/>
</dbReference>
<dbReference type="Gene3D" id="3.40.50.150">
    <property type="entry name" value="Vaccinia Virus protein VP39"/>
    <property type="match status" value="1"/>
</dbReference>
<dbReference type="InterPro" id="IPR036388">
    <property type="entry name" value="WH-like_DNA-bd_sf"/>
</dbReference>
<comment type="caution">
    <text evidence="6">The sequence shown here is derived from an EMBL/GenBank/DDBJ whole genome shotgun (WGS) entry which is preliminary data.</text>
</comment>
<evidence type="ECO:0000313" key="6">
    <source>
        <dbReference type="EMBL" id="MBU3826540.1"/>
    </source>
</evidence>
<evidence type="ECO:0000256" key="2">
    <source>
        <dbReference type="ARBA" id="ARBA00022679"/>
    </source>
</evidence>
<evidence type="ECO:0000256" key="1">
    <source>
        <dbReference type="ARBA" id="ARBA00022603"/>
    </source>
</evidence>
<proteinExistence type="predicted"/>
<dbReference type="InterPro" id="IPR016461">
    <property type="entry name" value="COMT-like"/>
</dbReference>
<feature type="domain" description="O-methyltransferase C-terminal" evidence="4">
    <location>
        <begin position="186"/>
        <end position="339"/>
    </location>
</feature>
<dbReference type="SUPFAM" id="SSF46785">
    <property type="entry name" value="Winged helix' DNA-binding domain"/>
    <property type="match status" value="1"/>
</dbReference>
<dbReference type="PROSITE" id="PS51683">
    <property type="entry name" value="SAM_OMT_II"/>
    <property type="match status" value="1"/>
</dbReference>
<feature type="domain" description="BVU-1015-like N-terminal dimerisation-like" evidence="5">
    <location>
        <begin position="24"/>
        <end position="93"/>
    </location>
</feature>
<keyword evidence="2" id="KW-0808">Transferase</keyword>
<dbReference type="PANTHER" id="PTHR43712">
    <property type="entry name" value="PUTATIVE (AFU_ORTHOLOGUE AFUA_4G14580)-RELATED"/>
    <property type="match status" value="1"/>
</dbReference>
<dbReference type="GO" id="GO:0032259">
    <property type="term" value="P:methylation"/>
    <property type="evidence" value="ECO:0007669"/>
    <property type="project" value="UniProtKB-KW"/>
</dbReference>
<evidence type="ECO:0000256" key="3">
    <source>
        <dbReference type="ARBA" id="ARBA00022691"/>
    </source>
</evidence>
<dbReference type="Gene3D" id="1.20.58.1390">
    <property type="match status" value="1"/>
</dbReference>
<dbReference type="Proteomes" id="UP000824150">
    <property type="component" value="Unassembled WGS sequence"/>
</dbReference>
<evidence type="ECO:0000259" key="4">
    <source>
        <dbReference type="Pfam" id="PF00891"/>
    </source>
</evidence>
<reference evidence="6" key="1">
    <citation type="journal article" date="2021" name="PeerJ">
        <title>Extensive microbial diversity within the chicken gut microbiome revealed by metagenomics and culture.</title>
        <authorList>
            <person name="Gilroy R."/>
            <person name="Ravi A."/>
            <person name="Getino M."/>
            <person name="Pursley I."/>
            <person name="Horton D.L."/>
            <person name="Alikhan N.F."/>
            <person name="Baker D."/>
            <person name="Gharbi K."/>
            <person name="Hall N."/>
            <person name="Watson M."/>
            <person name="Adriaenssens E.M."/>
            <person name="Foster-Nyarko E."/>
            <person name="Jarju S."/>
            <person name="Secka A."/>
            <person name="Antonio M."/>
            <person name="Oren A."/>
            <person name="Chaudhuri R.R."/>
            <person name="La Ragione R."/>
            <person name="Hildebrand F."/>
            <person name="Pallen M.J."/>
        </authorList>
    </citation>
    <scope>NUCLEOTIDE SEQUENCE</scope>
    <source>
        <strain evidence="6">687</strain>
    </source>
</reference>
<organism evidence="6 7">
    <name type="scientific">Candidatus Anaerobiospirillum merdipullorum</name>
    <dbReference type="NCBI Taxonomy" id="2838450"/>
    <lineage>
        <taxon>Bacteria</taxon>
        <taxon>Pseudomonadati</taxon>
        <taxon>Pseudomonadota</taxon>
        <taxon>Gammaproteobacteria</taxon>
        <taxon>Aeromonadales</taxon>
        <taxon>Succinivibrionaceae</taxon>
        <taxon>Anaerobiospirillum</taxon>
    </lineage>
</organism>
<dbReference type="InterPro" id="IPR001077">
    <property type="entry name" value="COMT_C"/>
</dbReference>
<dbReference type="GO" id="GO:0008171">
    <property type="term" value="F:O-methyltransferase activity"/>
    <property type="evidence" value="ECO:0007669"/>
    <property type="project" value="InterPro"/>
</dbReference>
<dbReference type="AlphaFoldDB" id="A0A9E2KM21"/>
<dbReference type="PANTHER" id="PTHR43712:SF2">
    <property type="entry name" value="O-METHYLTRANSFERASE CICE"/>
    <property type="match status" value="1"/>
</dbReference>
<accession>A0A9E2KM21</accession>
<dbReference type="InterPro" id="IPR049480">
    <property type="entry name" value="BVU_1015-like_N"/>
</dbReference>
<gene>
    <name evidence="6" type="ORF">IAA31_03520</name>
</gene>